<dbReference type="Proteomes" id="UP000245942">
    <property type="component" value="Unassembled WGS sequence"/>
</dbReference>
<feature type="region of interest" description="Disordered" evidence="8">
    <location>
        <begin position="134"/>
        <end position="170"/>
    </location>
</feature>
<keyword evidence="5" id="KW-0653">Protein transport</keyword>
<feature type="compositionally biased region" description="Polar residues" evidence="8">
    <location>
        <begin position="1219"/>
        <end position="1229"/>
    </location>
</feature>
<evidence type="ECO:0000256" key="6">
    <source>
        <dbReference type="ARBA" id="ARBA00023034"/>
    </source>
</evidence>
<dbReference type="InterPro" id="IPR012501">
    <property type="entry name" value="Vps54_C"/>
</dbReference>
<feature type="compositionally biased region" description="Basic residues" evidence="8">
    <location>
        <begin position="1607"/>
        <end position="1620"/>
    </location>
</feature>
<feature type="compositionally biased region" description="Low complexity" evidence="8">
    <location>
        <begin position="1230"/>
        <end position="1253"/>
    </location>
</feature>
<dbReference type="EMBL" id="KZ819321">
    <property type="protein sequence ID" value="PWN24163.1"/>
    <property type="molecule type" value="Genomic_DNA"/>
</dbReference>
<feature type="region of interest" description="Disordered" evidence="8">
    <location>
        <begin position="1023"/>
        <end position="1265"/>
    </location>
</feature>
<feature type="compositionally biased region" description="Gly residues" evidence="8">
    <location>
        <begin position="1597"/>
        <end position="1606"/>
    </location>
</feature>
<feature type="compositionally biased region" description="Low complexity" evidence="8">
    <location>
        <begin position="1421"/>
        <end position="1434"/>
    </location>
</feature>
<evidence type="ECO:0000256" key="8">
    <source>
        <dbReference type="SAM" id="MobiDB-lite"/>
    </source>
</evidence>
<dbReference type="GO" id="GO:0000938">
    <property type="term" value="C:GARP complex"/>
    <property type="evidence" value="ECO:0007669"/>
    <property type="project" value="InterPro"/>
</dbReference>
<evidence type="ECO:0000313" key="11">
    <source>
        <dbReference type="EMBL" id="PWN24163.1"/>
    </source>
</evidence>
<dbReference type="GO" id="GO:0005829">
    <property type="term" value="C:cytosol"/>
    <property type="evidence" value="ECO:0007669"/>
    <property type="project" value="GOC"/>
</dbReference>
<feature type="region of interest" description="Disordered" evidence="8">
    <location>
        <begin position="731"/>
        <end position="757"/>
    </location>
</feature>
<gene>
    <name evidence="11" type="ORF">BCV69DRAFT_280060</name>
</gene>
<evidence type="ECO:0000256" key="3">
    <source>
        <dbReference type="ARBA" id="ARBA00017665"/>
    </source>
</evidence>
<dbReference type="GO" id="GO:0019905">
    <property type="term" value="F:syntaxin binding"/>
    <property type="evidence" value="ECO:0007669"/>
    <property type="project" value="TreeGrafter"/>
</dbReference>
<feature type="compositionally biased region" description="Basic and acidic residues" evidence="8">
    <location>
        <begin position="134"/>
        <end position="165"/>
    </location>
</feature>
<sequence>MAVPSINRPDSPGSDTESVVSSVAQTTSRLGLGGLASANYSSLNLSSLGLSANAVASSSSAASSSSLLNGFNGISTVLNNPRKKQHAIDPNSSRWAALPAHKDAEISRPPKQSVQSYVDEVSAEWERYTRNRDLGSRGKAKTSRDEDSESRADLPDRSQEGEGSKSKLPPISAVPQVFFDDDFNLGNPYTFDIVTERYGSANAKAGTSGEQSGPVIAGDHVEKLSHYSDLVEQHLLHEIATRSGSFFSALGALQDLAHSSTSCLSLIRTLRSDLISISDNQVKTGLRIVRKQDERRGIVKQMQAVERIKGWCEGKRMAELMVGQGEYDEALLVIESLQRELAPKDGRFKIPRQEAQGTEEDEEQASMVSSFVQHDDQDMDSEDLDLSKVPAILALAPELEDLKASITTSLEAELSSVLHADLDPRSGSAMNDTASSVRTRIQPLLESLTRTQGLEKALTSSYRPLALASIRVALEVSLPSPTEDSVLTALFDLLDDDVAATGRGESRSGEAGAIAARRLREMGPEEFDPLLRKVCQGLEDGVHRVERQERGILEILDSIARQSKAALSETNGTDVDEIDYVMPIGVPFALPALFNSQLQASVEVAHILVARLISLRASTHAQMDLAQFLGVFTPLTEFAERTERVSLVKERESSVASRKLVPLRSTLLNQAKEWLRYFHRIRLEQAARWVEEEIWAQVDVSVDSVKVLKTLVAAATEDPVEWIGETAEKADEVADTDQSETAPSAKTLVFPSETSNGTLDGDEKSYYMVPATLRVLALTQEYMQTVVNFEKVGTTEIMSRVVEFLKQFNSRTCQVVLGAGAMRSAGLKNITAKHLALASQSLSLFIHLIPYLRECVRRHLPDERQAIMLVEFDKLKRDFREHQYEIHAKLVAIMGDRLSVHCRGLSATNWNAPISPADAEGVAPSKPVSDLIKETTTLHKVLSKYLQESVVESVFTQVLDAIVKRVGAEFAKVEVTRDGGDACQRRMKEDVEQLDQRLGSLRGAKWDADSLRAIVASKVPMNAPAAPTPAPAESPATPAKAGSVPMTQTVTGDGTGTPRSGPAPYRSKFSFARKGAGTPQQSMHQLPGSPGPGSPLGTPRMGIQALPRGDLDTSGSQRGSIDVVSLPPPVPEVLGGHLAQQGSGVEVEGQTAQETNGETAQVVAEPVAPTQAAQASAASAEHETKVTSDGPAIGENLETARSRVSQDTLPAHEPPVSEATGNAQATEQLAASEASKAEGASQTSTAEPAALPSPSLPPAGGAGGVAAEVPTQVAAAPTENATVASALPSSPVPPLPSPAPSPSLTPTTSGVSTPTRGPRMTLQQRLAEAARKRAAAAPSATSAAAQPTVVATPVAEASAPPEGPAIADSAAGKTEVSAATSISAKASQDKEVPPPPTPPKDSRTATLEERSPVKPSTATTEPSAAPVVASEPPATADPAETTSENEAAGQQQAQVPASAPASEAAVKEEVAPPSDGPVGEASTTSAEQPEEAEKSNDAAAAGVGLGLGIDLGSNDAAKAEVAATSVTQSATGADVGPKVEVAAEAEAGAEGDGDGDGDGGADDADAGEEEEGAGEAEDTKNATAAPDGNAPASATSGPGGGGGGGGGKKKKKKNKKKGGK</sequence>
<dbReference type="GeneID" id="37013207"/>
<feature type="compositionally biased region" description="Polar residues" evidence="8">
    <location>
        <begin position="13"/>
        <end position="23"/>
    </location>
</feature>
<feature type="compositionally biased region" description="Low complexity" evidence="8">
    <location>
        <begin position="1446"/>
        <end position="1464"/>
    </location>
</feature>
<evidence type="ECO:0000256" key="4">
    <source>
        <dbReference type="ARBA" id="ARBA00022448"/>
    </source>
</evidence>
<evidence type="ECO:0000256" key="1">
    <source>
        <dbReference type="ARBA" id="ARBA00004601"/>
    </source>
</evidence>
<evidence type="ECO:0000259" key="9">
    <source>
        <dbReference type="Pfam" id="PF07928"/>
    </source>
</evidence>
<feature type="region of interest" description="Disordered" evidence="8">
    <location>
        <begin position="1"/>
        <end position="23"/>
    </location>
</feature>
<dbReference type="InterPro" id="IPR019515">
    <property type="entry name" value="VPS54_N"/>
</dbReference>
<evidence type="ECO:0000256" key="2">
    <source>
        <dbReference type="ARBA" id="ARBA00009150"/>
    </source>
</evidence>
<protein>
    <recommendedName>
        <fullName evidence="3">Vacuolar protein sorting-associated protein 54</fullName>
    </recommendedName>
</protein>
<comment type="similarity">
    <text evidence="2">Belongs to the VPS54 family.</text>
</comment>
<dbReference type="STRING" id="1684307.A0A316UJM2"/>
<name>A0A316UJM2_9BASI</name>
<dbReference type="PANTHER" id="PTHR12965">
    <property type="entry name" value="VACUOLAR PROTEIN SORTING 54"/>
    <property type="match status" value="1"/>
</dbReference>
<feature type="domain" description="Vacuolar protein sorting-associated protein 54 C-terminal" evidence="9">
    <location>
        <begin position="764"/>
        <end position="897"/>
    </location>
</feature>
<organism evidence="11 12">
    <name type="scientific">Pseudomicrostroma glucosiphilum</name>
    <dbReference type="NCBI Taxonomy" id="1684307"/>
    <lineage>
        <taxon>Eukaryota</taxon>
        <taxon>Fungi</taxon>
        <taxon>Dikarya</taxon>
        <taxon>Basidiomycota</taxon>
        <taxon>Ustilaginomycotina</taxon>
        <taxon>Exobasidiomycetes</taxon>
        <taxon>Microstromatales</taxon>
        <taxon>Microstromatales incertae sedis</taxon>
        <taxon>Pseudomicrostroma</taxon>
    </lineage>
</organism>
<dbReference type="Pfam" id="PF07928">
    <property type="entry name" value="Vps54"/>
    <property type="match status" value="1"/>
</dbReference>
<feature type="compositionally biased region" description="Low complexity" evidence="8">
    <location>
        <begin position="1304"/>
        <end position="1315"/>
    </location>
</feature>
<feature type="compositionally biased region" description="Low complexity" evidence="8">
    <location>
        <begin position="1335"/>
        <end position="1360"/>
    </location>
</feature>
<reference evidence="11 12" key="1">
    <citation type="journal article" date="2018" name="Mol. Biol. Evol.">
        <title>Broad Genomic Sampling Reveals a Smut Pathogenic Ancestry of the Fungal Clade Ustilaginomycotina.</title>
        <authorList>
            <person name="Kijpornyongpan T."/>
            <person name="Mondo S.J."/>
            <person name="Barry K."/>
            <person name="Sandor L."/>
            <person name="Lee J."/>
            <person name="Lipzen A."/>
            <person name="Pangilinan J."/>
            <person name="LaButti K."/>
            <person name="Hainaut M."/>
            <person name="Henrissat B."/>
            <person name="Grigoriev I.V."/>
            <person name="Spatafora J.W."/>
            <person name="Aime M.C."/>
        </authorList>
    </citation>
    <scope>NUCLEOTIDE SEQUENCE [LARGE SCALE GENOMIC DNA]</scope>
    <source>
        <strain evidence="11 12">MCA 4718</strain>
    </source>
</reference>
<dbReference type="GO" id="GO:0042147">
    <property type="term" value="P:retrograde transport, endosome to Golgi"/>
    <property type="evidence" value="ECO:0007669"/>
    <property type="project" value="InterPro"/>
</dbReference>
<dbReference type="GO" id="GO:0006896">
    <property type="term" value="P:Golgi to vacuole transport"/>
    <property type="evidence" value="ECO:0007669"/>
    <property type="project" value="TreeGrafter"/>
</dbReference>
<keyword evidence="6" id="KW-0333">Golgi apparatus</keyword>
<feature type="compositionally biased region" description="Basic and acidic residues" evidence="8">
    <location>
        <begin position="1400"/>
        <end position="1412"/>
    </location>
</feature>
<keyword evidence="4" id="KW-0813">Transport</keyword>
<dbReference type="RefSeq" id="XP_025351323.1">
    <property type="nucleotide sequence ID" value="XM_025491473.1"/>
</dbReference>
<evidence type="ECO:0000256" key="5">
    <source>
        <dbReference type="ARBA" id="ARBA00022927"/>
    </source>
</evidence>
<evidence type="ECO:0000256" key="7">
    <source>
        <dbReference type="ARBA" id="ARBA00023054"/>
    </source>
</evidence>
<dbReference type="Pfam" id="PF10475">
    <property type="entry name" value="Vps54_N"/>
    <property type="match status" value="1"/>
</dbReference>
<feature type="region of interest" description="Disordered" evidence="8">
    <location>
        <begin position="1517"/>
        <end position="1620"/>
    </location>
</feature>
<feature type="region of interest" description="Disordered" evidence="8">
    <location>
        <begin position="1284"/>
        <end position="1499"/>
    </location>
</feature>
<accession>A0A316UJM2</accession>
<dbReference type="PANTHER" id="PTHR12965:SF0">
    <property type="entry name" value="VACUOLAR PROTEIN SORTING-ASSOCIATED PROTEIN 54"/>
    <property type="match status" value="1"/>
</dbReference>
<keyword evidence="7" id="KW-0175">Coiled coil</keyword>
<evidence type="ECO:0000313" key="12">
    <source>
        <dbReference type="Proteomes" id="UP000245942"/>
    </source>
</evidence>
<dbReference type="InterPro" id="IPR039745">
    <property type="entry name" value="Vps54"/>
</dbReference>
<feature type="compositionally biased region" description="Pro residues" evidence="8">
    <location>
        <begin position="1290"/>
        <end position="1303"/>
    </location>
</feature>
<proteinExistence type="inferred from homology"/>
<keyword evidence="12" id="KW-1185">Reference proteome</keyword>
<feature type="compositionally biased region" description="Acidic residues" evidence="8">
    <location>
        <begin position="1547"/>
        <end position="1576"/>
    </location>
</feature>
<evidence type="ECO:0000259" key="10">
    <source>
        <dbReference type="Pfam" id="PF10475"/>
    </source>
</evidence>
<feature type="domain" description="Vacuolar protein sorting-associated protein 54 N-terminal" evidence="10">
    <location>
        <begin position="173"/>
        <end position="338"/>
    </location>
</feature>
<dbReference type="Gene3D" id="6.10.250.860">
    <property type="match status" value="1"/>
</dbReference>
<feature type="compositionally biased region" description="Polar residues" evidence="8">
    <location>
        <begin position="1150"/>
        <end position="1159"/>
    </location>
</feature>
<comment type="subcellular location">
    <subcellularLocation>
        <location evidence="1">Golgi apparatus</location>
        <location evidence="1">trans-Golgi network</location>
    </subcellularLocation>
</comment>
<dbReference type="GO" id="GO:0015031">
    <property type="term" value="P:protein transport"/>
    <property type="evidence" value="ECO:0007669"/>
    <property type="project" value="UniProtKB-KW"/>
</dbReference>
<feature type="compositionally biased region" description="Polar residues" evidence="8">
    <location>
        <begin position="1377"/>
        <end position="1386"/>
    </location>
</feature>
<dbReference type="OrthoDB" id="10259024at2759"/>